<gene>
    <name evidence="7" type="ORF">MNB_SUP05-12-43</name>
    <name evidence="6" type="ORF">MNB_SUP05-4-885</name>
</gene>
<dbReference type="Pfam" id="PF03486">
    <property type="entry name" value="HI0933_like"/>
    <property type="match status" value="1"/>
</dbReference>
<dbReference type="PRINTS" id="PR00411">
    <property type="entry name" value="PNDRDTASEI"/>
</dbReference>
<feature type="domain" description="RsdA/BaiN/AoA(So)-like Rossmann fold-like" evidence="4">
    <location>
        <begin position="5"/>
        <end position="392"/>
    </location>
</feature>
<accession>A0A1W1DAU4</accession>
<evidence type="ECO:0000256" key="3">
    <source>
        <dbReference type="ARBA" id="ARBA00022827"/>
    </source>
</evidence>
<evidence type="ECO:0000313" key="7">
    <source>
        <dbReference type="EMBL" id="SFV82937.1"/>
    </source>
</evidence>
<dbReference type="AlphaFoldDB" id="A0A1W1DAU4"/>
<dbReference type="EMBL" id="FPHT01000288">
    <property type="protein sequence ID" value="SFV82937.1"/>
    <property type="molecule type" value="Genomic_DNA"/>
</dbReference>
<evidence type="ECO:0000313" key="6">
    <source>
        <dbReference type="EMBL" id="SFV77729.1"/>
    </source>
</evidence>
<dbReference type="PRINTS" id="PR00368">
    <property type="entry name" value="FADPNR"/>
</dbReference>
<dbReference type="Gene3D" id="2.40.30.10">
    <property type="entry name" value="Translation factors"/>
    <property type="match status" value="1"/>
</dbReference>
<dbReference type="InterPro" id="IPR055178">
    <property type="entry name" value="RsdA/BaiN/AoA(So)-like_dom"/>
</dbReference>
<organism evidence="6">
    <name type="scientific">hydrothermal vent metagenome</name>
    <dbReference type="NCBI Taxonomy" id="652676"/>
    <lineage>
        <taxon>unclassified sequences</taxon>
        <taxon>metagenomes</taxon>
        <taxon>ecological metagenomes</taxon>
    </lineage>
</organism>
<reference evidence="6" key="1">
    <citation type="submission" date="2016-10" db="EMBL/GenBank/DDBJ databases">
        <authorList>
            <person name="de Groot N.N."/>
        </authorList>
    </citation>
    <scope>NUCLEOTIDE SEQUENCE</scope>
</reference>
<feature type="domain" description="RsdA/BaiN/AoA(So)-like insert" evidence="5">
    <location>
        <begin position="185"/>
        <end position="339"/>
    </location>
</feature>
<protein>
    <submittedName>
        <fullName evidence="6">NAD(FAD)-utilizing dehydrogenases</fullName>
    </submittedName>
</protein>
<dbReference type="InterPro" id="IPR057661">
    <property type="entry name" value="RsdA/BaiN/AoA(So)_Rossmann"/>
</dbReference>
<evidence type="ECO:0000256" key="2">
    <source>
        <dbReference type="ARBA" id="ARBA00022630"/>
    </source>
</evidence>
<comment type="cofactor">
    <cofactor evidence="1">
        <name>FAD</name>
        <dbReference type="ChEBI" id="CHEBI:57692"/>
    </cofactor>
</comment>
<dbReference type="InterPro" id="IPR036188">
    <property type="entry name" value="FAD/NAD-bd_sf"/>
</dbReference>
<evidence type="ECO:0000259" key="4">
    <source>
        <dbReference type="Pfam" id="PF03486"/>
    </source>
</evidence>
<dbReference type="PANTHER" id="PTHR42887">
    <property type="entry name" value="OS12G0638800 PROTEIN"/>
    <property type="match status" value="1"/>
</dbReference>
<evidence type="ECO:0000256" key="1">
    <source>
        <dbReference type="ARBA" id="ARBA00001974"/>
    </source>
</evidence>
<dbReference type="Gene3D" id="1.10.8.260">
    <property type="entry name" value="HI0933 insert domain-like"/>
    <property type="match status" value="1"/>
</dbReference>
<dbReference type="InterPro" id="IPR004792">
    <property type="entry name" value="BaiN-like"/>
</dbReference>
<sequence length="394" mass="43024">MKQYDVIIIGAGAAGLMCAAHASKRGRSVIVLDKASKAGKKILISGGGRCNFTNLYIEPEAFISNNPHFCKSALSRYTQWDFIALLESHQLSWTEKTLGQLFCDQKSNAVVDVLLSECADVDITLNTDVNKIEFEDRYLVSTNQGDFQAESLVVATGGPSIPKMGATDFGLQIAKQFGHKSIVFRPALVPFTFSQQDIGRYFKDLSGLSLEVNISCNNQSFKEMALITHRGISGPAVLQISSYWRKGNPIEIDLLPGIDAVELLLSAQQNRGTTNLKNILNEHFSKRLAHRLAQVLMPVDLSEKALGDINQSDLKSFAQILNNWALTPSGTEGMRVAEVCTGGVDTNALSSKTMQSNKQSGLYFIGETVDVTGWLGGYNFQWAWSSAWAAGQAV</sequence>
<dbReference type="SUPFAM" id="SSF160996">
    <property type="entry name" value="HI0933 insert domain-like"/>
    <property type="match status" value="1"/>
</dbReference>
<evidence type="ECO:0000259" key="5">
    <source>
        <dbReference type="Pfam" id="PF22780"/>
    </source>
</evidence>
<keyword evidence="3" id="KW-0274">FAD</keyword>
<keyword evidence="2" id="KW-0285">Flavoprotein</keyword>
<dbReference type="Gene3D" id="3.50.50.60">
    <property type="entry name" value="FAD/NAD(P)-binding domain"/>
    <property type="match status" value="1"/>
</dbReference>
<dbReference type="SUPFAM" id="SSF51905">
    <property type="entry name" value="FAD/NAD(P)-binding domain"/>
    <property type="match status" value="1"/>
</dbReference>
<dbReference type="NCBIfam" id="TIGR00275">
    <property type="entry name" value="aminoacetone oxidase family FAD-binding enzyme"/>
    <property type="match status" value="1"/>
</dbReference>
<dbReference type="PANTHER" id="PTHR42887:SF2">
    <property type="entry name" value="OS12G0638800 PROTEIN"/>
    <property type="match status" value="1"/>
</dbReference>
<name>A0A1W1DAU4_9ZZZZ</name>
<proteinExistence type="predicted"/>
<dbReference type="EMBL" id="FPHR01000031">
    <property type="protein sequence ID" value="SFV77729.1"/>
    <property type="molecule type" value="Genomic_DNA"/>
</dbReference>
<dbReference type="Pfam" id="PF22780">
    <property type="entry name" value="HI0933_like_1st"/>
    <property type="match status" value="1"/>
</dbReference>
<dbReference type="InterPro" id="IPR023166">
    <property type="entry name" value="BaiN-like_dom_sf"/>
</dbReference>